<gene>
    <name evidence="1" type="ORF">G7Y31_06755</name>
</gene>
<protein>
    <submittedName>
        <fullName evidence="1">Uncharacterized protein</fullName>
    </submittedName>
</protein>
<proteinExistence type="predicted"/>
<evidence type="ECO:0000313" key="1">
    <source>
        <dbReference type="EMBL" id="QPK78284.1"/>
    </source>
</evidence>
<organism evidence="1 2">
    <name type="scientific">Corynebacterium lizhenjunii</name>
    <dbReference type="NCBI Taxonomy" id="2709394"/>
    <lineage>
        <taxon>Bacteria</taxon>
        <taxon>Bacillati</taxon>
        <taxon>Actinomycetota</taxon>
        <taxon>Actinomycetes</taxon>
        <taxon>Mycobacteriales</taxon>
        <taxon>Corynebacteriaceae</taxon>
        <taxon>Corynebacterium</taxon>
    </lineage>
</organism>
<dbReference type="AlphaFoldDB" id="A0A7T0KD53"/>
<name>A0A7T0KD53_9CORY</name>
<keyword evidence="2" id="KW-1185">Reference proteome</keyword>
<dbReference type="KEGG" id="cliz:G7Y31_06755"/>
<dbReference type="RefSeq" id="WP_165006395.1">
    <property type="nucleotide sequence ID" value="NZ_CP064954.1"/>
</dbReference>
<accession>A0A7T0KD53</accession>
<evidence type="ECO:0000313" key="2">
    <source>
        <dbReference type="Proteomes" id="UP000594681"/>
    </source>
</evidence>
<dbReference type="EMBL" id="CP064954">
    <property type="protein sequence ID" value="QPK78284.1"/>
    <property type="molecule type" value="Genomic_DNA"/>
</dbReference>
<sequence length="46" mass="4732">MSNKEDLLLAALGIALICLSAGPILAIGVATILAISAYLRHRKAGK</sequence>
<dbReference type="Proteomes" id="UP000594681">
    <property type="component" value="Chromosome"/>
</dbReference>
<reference evidence="1 2" key="1">
    <citation type="submission" date="2020-11" db="EMBL/GenBank/DDBJ databases">
        <title>Corynebacterium sp. ZJ-599.</title>
        <authorList>
            <person name="Zhou J."/>
        </authorList>
    </citation>
    <scope>NUCLEOTIDE SEQUENCE [LARGE SCALE GENOMIC DNA]</scope>
    <source>
        <strain evidence="1 2">ZJ-599</strain>
    </source>
</reference>